<keyword evidence="3" id="KW-1185">Reference proteome</keyword>
<feature type="region of interest" description="Disordered" evidence="1">
    <location>
        <begin position="875"/>
        <end position="901"/>
    </location>
</feature>
<proteinExistence type="predicted"/>
<feature type="compositionally biased region" description="Polar residues" evidence="1">
    <location>
        <begin position="588"/>
        <end position="606"/>
    </location>
</feature>
<organism evidence="2 3">
    <name type="scientific">Caenorhabditis bovis</name>
    <dbReference type="NCBI Taxonomy" id="2654633"/>
    <lineage>
        <taxon>Eukaryota</taxon>
        <taxon>Metazoa</taxon>
        <taxon>Ecdysozoa</taxon>
        <taxon>Nematoda</taxon>
        <taxon>Chromadorea</taxon>
        <taxon>Rhabditida</taxon>
        <taxon>Rhabditina</taxon>
        <taxon>Rhabditomorpha</taxon>
        <taxon>Rhabditoidea</taxon>
        <taxon>Rhabditidae</taxon>
        <taxon>Peloderinae</taxon>
        <taxon>Caenorhabditis</taxon>
    </lineage>
</organism>
<name>A0A8S1ELG8_9PELO</name>
<accession>A0A8S1ELG8</accession>
<evidence type="ECO:0000313" key="2">
    <source>
        <dbReference type="EMBL" id="CAB3401052.1"/>
    </source>
</evidence>
<feature type="compositionally biased region" description="Basic and acidic residues" evidence="1">
    <location>
        <begin position="739"/>
        <end position="749"/>
    </location>
</feature>
<feature type="region of interest" description="Disordered" evidence="1">
    <location>
        <begin position="737"/>
        <end position="787"/>
    </location>
</feature>
<protein>
    <submittedName>
        <fullName evidence="2">Uncharacterized protein</fullName>
    </submittedName>
</protein>
<feature type="compositionally biased region" description="Basic residues" evidence="1">
    <location>
        <begin position="768"/>
        <end position="777"/>
    </location>
</feature>
<feature type="compositionally biased region" description="Polar residues" evidence="1">
    <location>
        <begin position="829"/>
        <end position="842"/>
    </location>
</feature>
<dbReference type="Proteomes" id="UP000494206">
    <property type="component" value="Unassembled WGS sequence"/>
</dbReference>
<feature type="compositionally biased region" description="Polar residues" evidence="1">
    <location>
        <begin position="890"/>
        <end position="901"/>
    </location>
</feature>
<feature type="region of interest" description="Disordered" evidence="1">
    <location>
        <begin position="1203"/>
        <end position="1253"/>
    </location>
</feature>
<dbReference type="EMBL" id="CADEPM010000002">
    <property type="protein sequence ID" value="CAB3401052.1"/>
    <property type="molecule type" value="Genomic_DNA"/>
</dbReference>
<evidence type="ECO:0000313" key="3">
    <source>
        <dbReference type="Proteomes" id="UP000494206"/>
    </source>
</evidence>
<feature type="region of interest" description="Disordered" evidence="1">
    <location>
        <begin position="1343"/>
        <end position="1368"/>
    </location>
</feature>
<feature type="compositionally biased region" description="Polar residues" evidence="1">
    <location>
        <begin position="1687"/>
        <end position="1698"/>
    </location>
</feature>
<gene>
    <name evidence="2" type="ORF">CBOVIS_LOCUS3860</name>
</gene>
<feature type="compositionally biased region" description="Low complexity" evidence="1">
    <location>
        <begin position="1468"/>
        <end position="1478"/>
    </location>
</feature>
<feature type="region of interest" description="Disordered" evidence="1">
    <location>
        <begin position="1447"/>
        <end position="1482"/>
    </location>
</feature>
<feature type="compositionally biased region" description="Basic and acidic residues" evidence="1">
    <location>
        <begin position="403"/>
        <end position="419"/>
    </location>
</feature>
<feature type="region of interest" description="Disordered" evidence="1">
    <location>
        <begin position="403"/>
        <end position="424"/>
    </location>
</feature>
<sequence length="1698" mass="183002">MLHIANLKKKSVTPPLSRAMHLYNVSRVCAIVKEMENPCTDRDNDLFPNMPFPTATLFNKNFSPLNQVTYSSMDAIVPDPMFDKKFSDFEIMANNLDVELKKRKTTDVESSDKVKYANDYQLAIQLSKQLNGDDHMAIHQEGPIQSNFESFDASPTIVGNDKGKNRFISSLPTSSVSHTNSENRDAAKNQALQLSKKLNGNKFDATTHQEIPKITSCGRSRKEKRICEARLHIDNLHPNCPLPPVSFETHSNNVNYIKSLNLDLLETFPTVSSLFIPNMNKDFLNLTTSVTFCSVTQVTSSDQHLSGIQPMPHSNNIDFCGSPAEQNMNIADGNSTNSVHPTVDCRRTSEKTKYCLTSGNTTQSENSECRLDNETPSCLVPINTSSTTIEEVCHTDTLGLKETEESRNEKVHEREKNQKDPLPNVLNSLKMRSKYELFLIQFAVESALKEKNCDGLNGIIAEQPSLSVPHHNTTSAKIRSVREPENNFVDKAKPHEQMVLDVPGFSHEIFCRSKSSSMSPCGPHISSTNTDEVIEIPQCTENLESESVEQASEHQHPFDDIIVELPPTMNMDENNLDIDANMVKDSEQTVSPQSESPKLARRNNSSDCFVDTSVNTILSKNSNSPSQPQIDSSINTPEVVTKSSTTETTFATIMGNATLTPAAIESDPKQKLMNRESNVNLVTLGRTHEAQREPKKALMSRVPVDMKKIREMLPARVPNMTWNDVANLCGYRDNGGKNAKAECPKEKVIPKQSKTKRSTSAKNSTTKTTRRAAKKAAPRPASRPVTRAVTRAAARALAANEVVAETTTANDTTASRAATRARTMAIKTSAETGAISNSQSTAVREVSADTGATATSRTTSGTEVIHSYRAEAVMEPSAATEPPTGIVTATRPTYDSGVTSATRAADSSKVIDSNGATSATHENVITNPLVMSRLELVRQVGYPYVQLKYSSKCPEIKVDPKNSQRSYELLQSDSSIMTSRTTDFPNTITGSNIGSTFAIQPLADTETMDPTHPTTGTKAVDTTQATAGSKATCTNGNTNNVEATDSVQVTAGSGGSSTIGTTAVIETPDATQLSTSHESADFVRPTASTEAMDATQDTFISGATTTMETTSGDEAADATQATAASGGSSTIGTTAVIETPDATQVSTNHELADSVRTTASTEAIDATPDTSGSGTTSTMETIPGAEATVAIRATDVTKASFTIGSTAGTDTPNATQVPTSNEIADPVRPAASTEVVDATQDTSGSETTSTMKTISGAESSVAILATAATEAAALSEISAVTEASTFVTISTTMKNASAEDNDATRSVAGDETTTATQDIVANGTVSAGTNISGTSATALKAIKDRTSRTEMPKNRNKFPTEAPTLPCPKVIRQSGLSSGHPKYNSSESSEAKVSVKHSQCSTSLHQSKFEVRLTTSKADSHTIATTDGGTEVTSTVRPRPFSREITSNSTKITTASEATGSRAQNLATNTDTNTSSTDGAKVTSTARTRPFIQANFAISTTENKKRKTDHFGRTNSNNLGKSLVAQYDKTKNQLAHMETAKNRGENLTTNVPNLSWLDVVRQSGFPYVVLHNNATQQVPQLPKINSVSRKVYFVNVKQDQRKALPEPWYTGRESPHVYEPAQKTTVGLEKSQQINTHVEPEPVERKLLEVLGDITIGGSNIPRKRQNSELACNGDLIKKTKLDDRSAANSTDFQKTQD</sequence>
<reference evidence="2 3" key="1">
    <citation type="submission" date="2020-04" db="EMBL/GenBank/DDBJ databases">
        <authorList>
            <person name="Laetsch R D."/>
            <person name="Stevens L."/>
            <person name="Kumar S."/>
            <person name="Blaxter L. M."/>
        </authorList>
    </citation>
    <scope>NUCLEOTIDE SEQUENCE [LARGE SCALE GENOMIC DNA]</scope>
</reference>
<feature type="compositionally biased region" description="Polar residues" evidence="1">
    <location>
        <begin position="1203"/>
        <end position="1222"/>
    </location>
</feature>
<feature type="region of interest" description="Disordered" evidence="1">
    <location>
        <begin position="1156"/>
        <end position="1178"/>
    </location>
</feature>
<feature type="compositionally biased region" description="Polar residues" evidence="1">
    <location>
        <begin position="1239"/>
        <end position="1253"/>
    </location>
</feature>
<feature type="compositionally biased region" description="Low complexity" evidence="1">
    <location>
        <begin position="778"/>
        <end position="787"/>
    </location>
</feature>
<feature type="compositionally biased region" description="Basic and acidic residues" evidence="1">
    <location>
        <begin position="1343"/>
        <end position="1353"/>
    </location>
</feature>
<evidence type="ECO:0000256" key="1">
    <source>
        <dbReference type="SAM" id="MobiDB-lite"/>
    </source>
</evidence>
<feature type="region of interest" description="Disordered" evidence="1">
    <location>
        <begin position="1109"/>
        <end position="1132"/>
    </location>
</feature>
<feature type="compositionally biased region" description="Low complexity" evidence="1">
    <location>
        <begin position="1117"/>
        <end position="1132"/>
    </location>
</feature>
<comment type="caution">
    <text evidence="2">The sequence shown here is derived from an EMBL/GenBank/DDBJ whole genome shotgun (WGS) entry which is preliminary data.</text>
</comment>
<feature type="region of interest" description="Disordered" evidence="1">
    <location>
        <begin position="585"/>
        <end position="606"/>
    </location>
</feature>
<feature type="region of interest" description="Disordered" evidence="1">
    <location>
        <begin position="1678"/>
        <end position="1698"/>
    </location>
</feature>
<feature type="compositionally biased region" description="Low complexity" evidence="1">
    <location>
        <begin position="850"/>
        <end position="861"/>
    </location>
</feature>
<feature type="region of interest" description="Disordered" evidence="1">
    <location>
        <begin position="829"/>
        <end position="861"/>
    </location>
</feature>
<feature type="compositionally biased region" description="Polar residues" evidence="1">
    <location>
        <begin position="1447"/>
        <end position="1467"/>
    </location>
</feature>